<name>A0A3B1E569_9ZZZZ</name>
<feature type="non-terminal residue" evidence="2">
    <location>
        <position position="1"/>
    </location>
</feature>
<gene>
    <name evidence="2" type="ORF">MNBD_PLANCTO03-1617</name>
</gene>
<dbReference type="EMBL" id="UOGK01000512">
    <property type="protein sequence ID" value="VAX41255.1"/>
    <property type="molecule type" value="Genomic_DNA"/>
</dbReference>
<accession>A0A3B1E569</accession>
<evidence type="ECO:0000256" key="1">
    <source>
        <dbReference type="SAM" id="MobiDB-lite"/>
    </source>
</evidence>
<dbReference type="AlphaFoldDB" id="A0A3B1E569"/>
<organism evidence="2">
    <name type="scientific">hydrothermal vent metagenome</name>
    <dbReference type="NCBI Taxonomy" id="652676"/>
    <lineage>
        <taxon>unclassified sequences</taxon>
        <taxon>metagenomes</taxon>
        <taxon>ecological metagenomes</taxon>
    </lineage>
</organism>
<sequence length="21" mass="2392">KPLNPNEPGLDELIERAKPFN</sequence>
<reference evidence="2" key="1">
    <citation type="submission" date="2018-06" db="EMBL/GenBank/DDBJ databases">
        <authorList>
            <person name="Zhirakovskaya E."/>
        </authorList>
    </citation>
    <scope>NUCLEOTIDE SEQUENCE</scope>
</reference>
<evidence type="ECO:0000313" key="2">
    <source>
        <dbReference type="EMBL" id="VAX41255.1"/>
    </source>
</evidence>
<proteinExistence type="predicted"/>
<protein>
    <submittedName>
        <fullName evidence="2">Uncharacterized protein</fullName>
    </submittedName>
</protein>
<feature type="region of interest" description="Disordered" evidence="1">
    <location>
        <begin position="1"/>
        <end position="21"/>
    </location>
</feature>